<dbReference type="SUPFAM" id="SSF69705">
    <property type="entry name" value="Transcription factor NusA, N-terminal domain"/>
    <property type="match status" value="1"/>
</dbReference>
<dbReference type="FunFam" id="3.30.300.20:FF:000002">
    <property type="entry name" value="Transcription termination/antitermination protein NusA"/>
    <property type="match status" value="1"/>
</dbReference>
<keyword evidence="3 7" id="KW-0889">Transcription antitermination</keyword>
<dbReference type="AlphaFoldDB" id="A0A2H0XD16"/>
<comment type="caution">
    <text evidence="10">The sequence shown here is derived from an EMBL/GenBank/DDBJ whole genome shotgun (WGS) entry which is preliminary data.</text>
</comment>
<comment type="similarity">
    <text evidence="7">Belongs to the NusA family.</text>
</comment>
<dbReference type="InterPro" id="IPR004087">
    <property type="entry name" value="KH_dom"/>
</dbReference>
<dbReference type="Pfam" id="PF13184">
    <property type="entry name" value="KH_NusA_1st"/>
    <property type="match status" value="1"/>
</dbReference>
<dbReference type="CDD" id="cd02134">
    <property type="entry name" value="KH-II_NusA_rpt1"/>
    <property type="match status" value="1"/>
</dbReference>
<comment type="subcellular location">
    <subcellularLocation>
        <location evidence="7">Cytoplasm</location>
    </subcellularLocation>
</comment>
<evidence type="ECO:0000256" key="3">
    <source>
        <dbReference type="ARBA" id="ARBA00022814"/>
    </source>
</evidence>
<dbReference type="Gene3D" id="3.30.300.20">
    <property type="match status" value="2"/>
</dbReference>
<dbReference type="GO" id="GO:0003723">
    <property type="term" value="F:RNA binding"/>
    <property type="evidence" value="ECO:0007669"/>
    <property type="project" value="UniProtKB-UniRule"/>
</dbReference>
<dbReference type="InterPro" id="IPR013735">
    <property type="entry name" value="TF_NusA_N"/>
</dbReference>
<evidence type="ECO:0000256" key="7">
    <source>
        <dbReference type="HAMAP-Rule" id="MF_00945"/>
    </source>
</evidence>
<evidence type="ECO:0000256" key="1">
    <source>
        <dbReference type="ARBA" id="ARBA00022472"/>
    </source>
</evidence>
<evidence type="ECO:0000313" key="11">
    <source>
        <dbReference type="Proteomes" id="UP000230340"/>
    </source>
</evidence>
<dbReference type="SUPFAM" id="SSF54814">
    <property type="entry name" value="Prokaryotic type KH domain (KH-domain type II)"/>
    <property type="match status" value="2"/>
</dbReference>
<protein>
    <recommendedName>
        <fullName evidence="7">Transcription termination/antitermination protein NusA</fullName>
    </recommendedName>
</protein>
<dbReference type="SUPFAM" id="SSF50249">
    <property type="entry name" value="Nucleic acid-binding proteins"/>
    <property type="match status" value="1"/>
</dbReference>
<dbReference type="PROSITE" id="PS50126">
    <property type="entry name" value="S1"/>
    <property type="match status" value="1"/>
</dbReference>
<dbReference type="CDD" id="cd22529">
    <property type="entry name" value="KH-II_NusA_rpt2"/>
    <property type="match status" value="1"/>
</dbReference>
<dbReference type="PROSITE" id="PS50084">
    <property type="entry name" value="KH_TYPE_1"/>
    <property type="match status" value="1"/>
</dbReference>
<dbReference type="InterPro" id="IPR003029">
    <property type="entry name" value="S1_domain"/>
</dbReference>
<dbReference type="Pfam" id="PF26594">
    <property type="entry name" value="KH_NusA_2nd"/>
    <property type="match status" value="1"/>
</dbReference>
<organism evidence="10 11">
    <name type="scientific">candidate division WWE3 bacterium CG08_land_8_20_14_0_20_40_13</name>
    <dbReference type="NCBI Taxonomy" id="1975084"/>
    <lineage>
        <taxon>Bacteria</taxon>
        <taxon>Katanobacteria</taxon>
    </lineage>
</organism>
<dbReference type="InterPro" id="IPR009019">
    <property type="entry name" value="KH_sf_prok-type"/>
</dbReference>
<dbReference type="Gene3D" id="3.30.1480.10">
    <property type="entry name" value="NusA, N-terminal domain"/>
    <property type="match status" value="1"/>
</dbReference>
<sequence>MPITEFSSALNQVCNERGISPDSVVDAIKTSLVAAYKKDFPGTAAIDLVAEVDKETGESRVYKTLDDGSLQDITPPGFGRIAAQTAKQVILQKIREEEKGAVMEEYKKRIGQVVAGHIFRMEKGMAIVDLGKTQALLPQSEQIPAERYYINQRLRVLVKEIREGTKGPEVIVSRSDPRFIMELFATEVPELASGVVKIEAIAREAGSRTKMAVSSSQERVDPVGSCVGQKGVRVTNVIAEIGDEKIDIISYSSVRERFIAASLSPAKVRDVVLDVETKTATIEVAEDQLSLAIGREGQNVRLAAKLTGWKIDIKGANSPQEGRKSDQKDQLDKSEKVKTKPKTNKTKAITKKLKKTK</sequence>
<keyword evidence="2 7" id="KW-0963">Cytoplasm</keyword>
<dbReference type="GO" id="GO:0031564">
    <property type="term" value="P:transcription antitermination"/>
    <property type="evidence" value="ECO:0007669"/>
    <property type="project" value="UniProtKB-UniRule"/>
</dbReference>
<accession>A0A2H0XD16</accession>
<evidence type="ECO:0000256" key="8">
    <source>
        <dbReference type="SAM" id="MobiDB-lite"/>
    </source>
</evidence>
<dbReference type="PANTHER" id="PTHR22648">
    <property type="entry name" value="TRANSCRIPTION TERMINATION FACTOR NUSA"/>
    <property type="match status" value="1"/>
</dbReference>
<keyword evidence="4 7" id="KW-0694">RNA-binding</keyword>
<dbReference type="Pfam" id="PF00575">
    <property type="entry name" value="S1"/>
    <property type="match status" value="1"/>
</dbReference>
<dbReference type="GO" id="GO:0003700">
    <property type="term" value="F:DNA-binding transcription factor activity"/>
    <property type="evidence" value="ECO:0007669"/>
    <property type="project" value="InterPro"/>
</dbReference>
<dbReference type="Gene3D" id="2.40.50.140">
    <property type="entry name" value="Nucleic acid-binding proteins"/>
    <property type="match status" value="1"/>
</dbReference>
<dbReference type="InterPro" id="IPR012340">
    <property type="entry name" value="NA-bd_OB-fold"/>
</dbReference>
<dbReference type="SMART" id="SM00316">
    <property type="entry name" value="S1"/>
    <property type="match status" value="1"/>
</dbReference>
<feature type="compositionally biased region" description="Basic residues" evidence="8">
    <location>
        <begin position="339"/>
        <end position="357"/>
    </location>
</feature>
<dbReference type="InterPro" id="IPR036555">
    <property type="entry name" value="NusA_N_sf"/>
</dbReference>
<dbReference type="InterPro" id="IPR010213">
    <property type="entry name" value="TF_NusA"/>
</dbReference>
<name>A0A2H0XD16_UNCKA</name>
<evidence type="ECO:0000256" key="2">
    <source>
        <dbReference type="ARBA" id="ARBA00022490"/>
    </source>
</evidence>
<keyword evidence="1 7" id="KW-0806">Transcription termination</keyword>
<dbReference type="InterPro" id="IPR030842">
    <property type="entry name" value="TF_NusA_bacterial"/>
</dbReference>
<dbReference type="CDD" id="cd04455">
    <property type="entry name" value="S1_NusA"/>
    <property type="match status" value="1"/>
</dbReference>
<proteinExistence type="inferred from homology"/>
<evidence type="ECO:0000256" key="6">
    <source>
        <dbReference type="ARBA" id="ARBA00023163"/>
    </source>
</evidence>
<reference evidence="11" key="1">
    <citation type="submission" date="2017-09" db="EMBL/GenBank/DDBJ databases">
        <title>Depth-based differentiation of microbial function through sediment-hosted aquifers and enrichment of novel symbionts in the deep terrestrial subsurface.</title>
        <authorList>
            <person name="Probst A.J."/>
            <person name="Ladd B."/>
            <person name="Jarett J.K."/>
            <person name="Geller-Mcgrath D.E."/>
            <person name="Sieber C.M.K."/>
            <person name="Emerson J.B."/>
            <person name="Anantharaman K."/>
            <person name="Thomas B.C."/>
            <person name="Malmstrom R."/>
            <person name="Stieglmeier M."/>
            <person name="Klingl A."/>
            <person name="Woyke T."/>
            <person name="Ryan C.M."/>
            <person name="Banfield J.F."/>
        </authorList>
    </citation>
    <scope>NUCLEOTIDE SEQUENCE [LARGE SCALE GENOMIC DNA]</scope>
</reference>
<dbReference type="HAMAP" id="MF_00945_B">
    <property type="entry name" value="NusA_B"/>
    <property type="match status" value="1"/>
</dbReference>
<dbReference type="EMBL" id="PEYT01000029">
    <property type="protein sequence ID" value="PIS22840.1"/>
    <property type="molecule type" value="Genomic_DNA"/>
</dbReference>
<feature type="compositionally biased region" description="Basic and acidic residues" evidence="8">
    <location>
        <begin position="321"/>
        <end position="338"/>
    </location>
</feature>
<gene>
    <name evidence="7 10" type="primary">nusA</name>
    <name evidence="10" type="ORF">COT49_03355</name>
</gene>
<dbReference type="InterPro" id="IPR058582">
    <property type="entry name" value="KH_NusA_2nd"/>
</dbReference>
<keyword evidence="5 7" id="KW-0805">Transcription regulation</keyword>
<dbReference type="Pfam" id="PF08529">
    <property type="entry name" value="NusA_N"/>
    <property type="match status" value="2"/>
</dbReference>
<dbReference type="InterPro" id="IPR015946">
    <property type="entry name" value="KH_dom-like_a/b"/>
</dbReference>
<comment type="function">
    <text evidence="7">Participates in both transcription termination and antitermination.</text>
</comment>
<evidence type="ECO:0000313" key="10">
    <source>
        <dbReference type="EMBL" id="PIS22840.1"/>
    </source>
</evidence>
<keyword evidence="6 7" id="KW-0804">Transcription</keyword>
<feature type="region of interest" description="Disordered" evidence="8">
    <location>
        <begin position="314"/>
        <end position="357"/>
    </location>
</feature>
<evidence type="ECO:0000259" key="9">
    <source>
        <dbReference type="PROSITE" id="PS50126"/>
    </source>
</evidence>
<comment type="subunit">
    <text evidence="7">Monomer. Binds directly to the core enzyme of the DNA-dependent RNA polymerase and to nascent RNA.</text>
</comment>
<dbReference type="FunFam" id="3.30.300.20:FF:000005">
    <property type="entry name" value="Transcription termination/antitermination protein NusA"/>
    <property type="match status" value="1"/>
</dbReference>
<feature type="domain" description="S1 motif" evidence="9">
    <location>
        <begin position="111"/>
        <end position="175"/>
    </location>
</feature>
<evidence type="ECO:0000256" key="4">
    <source>
        <dbReference type="ARBA" id="ARBA00022884"/>
    </source>
</evidence>
<evidence type="ECO:0000256" key="5">
    <source>
        <dbReference type="ARBA" id="ARBA00023015"/>
    </source>
</evidence>
<dbReference type="PANTHER" id="PTHR22648:SF0">
    <property type="entry name" value="TRANSCRIPTION TERMINATION_ANTITERMINATION PROTEIN NUSA"/>
    <property type="match status" value="1"/>
</dbReference>
<dbReference type="Proteomes" id="UP000230340">
    <property type="component" value="Unassembled WGS sequence"/>
</dbReference>
<dbReference type="NCBIfam" id="TIGR01953">
    <property type="entry name" value="NusA"/>
    <property type="match status" value="1"/>
</dbReference>
<dbReference type="SMART" id="SM00322">
    <property type="entry name" value="KH"/>
    <property type="match status" value="1"/>
</dbReference>
<dbReference type="GO" id="GO:0006353">
    <property type="term" value="P:DNA-templated transcription termination"/>
    <property type="evidence" value="ECO:0007669"/>
    <property type="project" value="UniProtKB-UniRule"/>
</dbReference>
<dbReference type="InterPro" id="IPR025249">
    <property type="entry name" value="TF_NusA_KH_1st"/>
</dbReference>
<dbReference type="GO" id="GO:0005829">
    <property type="term" value="C:cytosol"/>
    <property type="evidence" value="ECO:0007669"/>
    <property type="project" value="TreeGrafter"/>
</dbReference>